<dbReference type="CDD" id="cd17535">
    <property type="entry name" value="REC_NarL-like"/>
    <property type="match status" value="1"/>
</dbReference>
<dbReference type="PROSITE" id="PS50110">
    <property type="entry name" value="RESPONSE_REGULATORY"/>
    <property type="match status" value="1"/>
</dbReference>
<proteinExistence type="predicted"/>
<dbReference type="GO" id="GO:0000160">
    <property type="term" value="P:phosphorelay signal transduction system"/>
    <property type="evidence" value="ECO:0007669"/>
    <property type="project" value="InterPro"/>
</dbReference>
<dbReference type="PRINTS" id="PR00038">
    <property type="entry name" value="HTHLUXR"/>
</dbReference>
<dbReference type="InterPro" id="IPR011006">
    <property type="entry name" value="CheY-like_superfamily"/>
</dbReference>
<feature type="domain" description="Response regulatory" evidence="5">
    <location>
        <begin position="10"/>
        <end position="125"/>
    </location>
</feature>
<dbReference type="GO" id="GO:0006355">
    <property type="term" value="P:regulation of DNA-templated transcription"/>
    <property type="evidence" value="ECO:0007669"/>
    <property type="project" value="InterPro"/>
</dbReference>
<dbReference type="RefSeq" id="WP_183902231.1">
    <property type="nucleotide sequence ID" value="NZ_JACIDW010000022.1"/>
</dbReference>
<gene>
    <name evidence="6" type="ORF">GGQ67_004452</name>
</gene>
<dbReference type="Pfam" id="PF00072">
    <property type="entry name" value="Response_reg"/>
    <property type="match status" value="1"/>
</dbReference>
<feature type="modified residue" description="4-aspartylphosphate" evidence="3">
    <location>
        <position position="61"/>
    </location>
</feature>
<organism evidence="6 7">
    <name type="scientific">Rhizobium metallidurans</name>
    <dbReference type="NCBI Taxonomy" id="1265931"/>
    <lineage>
        <taxon>Bacteria</taxon>
        <taxon>Pseudomonadati</taxon>
        <taxon>Pseudomonadota</taxon>
        <taxon>Alphaproteobacteria</taxon>
        <taxon>Hyphomicrobiales</taxon>
        <taxon>Rhizobiaceae</taxon>
        <taxon>Rhizobium/Agrobacterium group</taxon>
        <taxon>Rhizobium</taxon>
    </lineage>
</organism>
<evidence type="ECO:0000259" key="5">
    <source>
        <dbReference type="PROSITE" id="PS50110"/>
    </source>
</evidence>
<keyword evidence="2 6" id="KW-0238">DNA-binding</keyword>
<evidence type="ECO:0000259" key="4">
    <source>
        <dbReference type="PROSITE" id="PS50043"/>
    </source>
</evidence>
<dbReference type="Pfam" id="PF00196">
    <property type="entry name" value="GerE"/>
    <property type="match status" value="1"/>
</dbReference>
<dbReference type="AlphaFoldDB" id="A0A7W6GD71"/>
<evidence type="ECO:0000256" key="2">
    <source>
        <dbReference type="ARBA" id="ARBA00023125"/>
    </source>
</evidence>
<dbReference type="PANTHER" id="PTHR45566">
    <property type="entry name" value="HTH-TYPE TRANSCRIPTIONAL REGULATOR YHJB-RELATED"/>
    <property type="match status" value="1"/>
</dbReference>
<evidence type="ECO:0000313" key="6">
    <source>
        <dbReference type="EMBL" id="MBB3966760.1"/>
    </source>
</evidence>
<dbReference type="CDD" id="cd06170">
    <property type="entry name" value="LuxR_C_like"/>
    <property type="match status" value="1"/>
</dbReference>
<accession>A0A7W6GD71</accession>
<dbReference type="SMART" id="SM00421">
    <property type="entry name" value="HTH_LUXR"/>
    <property type="match status" value="1"/>
</dbReference>
<comment type="caution">
    <text evidence="6">The sequence shown here is derived from an EMBL/GenBank/DDBJ whole genome shotgun (WGS) entry which is preliminary data.</text>
</comment>
<dbReference type="PANTHER" id="PTHR45566:SF2">
    <property type="entry name" value="NARL SUBFAMILY"/>
    <property type="match status" value="1"/>
</dbReference>
<dbReference type="SUPFAM" id="SSF46894">
    <property type="entry name" value="C-terminal effector domain of the bipartite response regulators"/>
    <property type="match status" value="1"/>
</dbReference>
<evidence type="ECO:0000313" key="7">
    <source>
        <dbReference type="Proteomes" id="UP000582090"/>
    </source>
</evidence>
<feature type="domain" description="HTH luxR-type" evidence="4">
    <location>
        <begin position="159"/>
        <end position="224"/>
    </location>
</feature>
<dbReference type="InterPro" id="IPR016032">
    <property type="entry name" value="Sig_transdc_resp-reg_C-effctor"/>
</dbReference>
<sequence>MTDLREDILRVSIIDDHPMFRMGVVRGLEDEAGVEVVSQGSTASDAVAIFNQFRPMVSILDLSMPGGGHTAIQAIRQIDDDALIVVLTASEQEADVFNAMKAGARGYVLKGVEAGDLVAVLRAVVDGQTFVSPGIATRVLAEMRARPILVGSAGADDRAVIAMPDLTAREEQILSLVAEGHSNKEIGFLLSLKEKSIKHVMTRVLKKLQVRNRTEAALQMREWQSEDAARR</sequence>
<dbReference type="PROSITE" id="PS50043">
    <property type="entry name" value="HTH_LUXR_2"/>
    <property type="match status" value="1"/>
</dbReference>
<evidence type="ECO:0000256" key="3">
    <source>
        <dbReference type="PROSITE-ProRule" id="PRU00169"/>
    </source>
</evidence>
<dbReference type="EMBL" id="JACIDW010000022">
    <property type="protein sequence ID" value="MBB3966760.1"/>
    <property type="molecule type" value="Genomic_DNA"/>
</dbReference>
<dbReference type="InterPro" id="IPR001789">
    <property type="entry name" value="Sig_transdc_resp-reg_receiver"/>
</dbReference>
<protein>
    <submittedName>
        <fullName evidence="6">DNA-binding NarL/FixJ family response regulator</fullName>
    </submittedName>
</protein>
<dbReference type="Gene3D" id="3.40.50.2300">
    <property type="match status" value="1"/>
</dbReference>
<dbReference type="InterPro" id="IPR058245">
    <property type="entry name" value="NreC/VraR/RcsB-like_REC"/>
</dbReference>
<dbReference type="GO" id="GO:0003677">
    <property type="term" value="F:DNA binding"/>
    <property type="evidence" value="ECO:0007669"/>
    <property type="project" value="UniProtKB-KW"/>
</dbReference>
<dbReference type="SMART" id="SM00448">
    <property type="entry name" value="REC"/>
    <property type="match status" value="1"/>
</dbReference>
<evidence type="ECO:0000256" key="1">
    <source>
        <dbReference type="ARBA" id="ARBA00022553"/>
    </source>
</evidence>
<dbReference type="InterPro" id="IPR000792">
    <property type="entry name" value="Tscrpt_reg_LuxR_C"/>
</dbReference>
<name>A0A7W6GD71_9HYPH</name>
<dbReference type="SUPFAM" id="SSF52172">
    <property type="entry name" value="CheY-like"/>
    <property type="match status" value="1"/>
</dbReference>
<dbReference type="PROSITE" id="PS00622">
    <property type="entry name" value="HTH_LUXR_1"/>
    <property type="match status" value="1"/>
</dbReference>
<keyword evidence="7" id="KW-1185">Reference proteome</keyword>
<keyword evidence="1 3" id="KW-0597">Phosphoprotein</keyword>
<dbReference type="InterPro" id="IPR051015">
    <property type="entry name" value="EvgA-like"/>
</dbReference>
<reference evidence="6 7" key="1">
    <citation type="submission" date="2020-08" db="EMBL/GenBank/DDBJ databases">
        <title>Genomic Encyclopedia of Type Strains, Phase IV (KMG-IV): sequencing the most valuable type-strain genomes for metagenomic binning, comparative biology and taxonomic classification.</title>
        <authorList>
            <person name="Goeker M."/>
        </authorList>
    </citation>
    <scope>NUCLEOTIDE SEQUENCE [LARGE SCALE GENOMIC DNA]</scope>
    <source>
        <strain evidence="6 7">DSM 26575</strain>
    </source>
</reference>
<dbReference type="Proteomes" id="UP000582090">
    <property type="component" value="Unassembled WGS sequence"/>
</dbReference>